<dbReference type="PANTHER" id="PTHR13179">
    <property type="entry name" value="DEP DOMAIN CONTAINING PROTEIN 5"/>
    <property type="match status" value="1"/>
</dbReference>
<dbReference type="InterPro" id="IPR048255">
    <property type="entry name" value="IML1_N"/>
</dbReference>
<dbReference type="PANTHER" id="PTHR13179:SF8">
    <property type="entry name" value="GATOR COMPLEX PROTEIN DEPDC5"/>
    <property type="match status" value="1"/>
</dbReference>
<reference evidence="4" key="1">
    <citation type="submission" date="2016-04" db="UniProtKB">
        <authorList>
            <consortium name="WormBaseParasite"/>
        </authorList>
    </citation>
    <scope>IDENTIFICATION</scope>
</reference>
<feature type="domain" description="Vacuolar membrane-associated protein Iml1 N-terminal" evidence="1">
    <location>
        <begin position="452"/>
        <end position="542"/>
    </location>
</feature>
<proteinExistence type="predicted"/>
<dbReference type="GO" id="GO:0005096">
    <property type="term" value="F:GTPase activator activity"/>
    <property type="evidence" value="ECO:0007669"/>
    <property type="project" value="InterPro"/>
</dbReference>
<reference evidence="2 3" key="2">
    <citation type="submission" date="2018-10" db="EMBL/GenBank/DDBJ databases">
        <authorList>
            <consortium name="Pathogen Informatics"/>
        </authorList>
    </citation>
    <scope>NUCLEOTIDE SEQUENCE [LARGE SCALE GENOMIC DNA]</scope>
</reference>
<dbReference type="OrthoDB" id="438939at2759"/>
<dbReference type="EMBL" id="UXUI01007172">
    <property type="protein sequence ID" value="VDD85993.1"/>
    <property type="molecule type" value="Genomic_DNA"/>
</dbReference>
<dbReference type="Pfam" id="PF12257">
    <property type="entry name" value="IML1"/>
    <property type="match status" value="2"/>
</dbReference>
<accession>A0A0N4UVG1</accession>
<protein>
    <submittedName>
        <fullName evidence="4">DEP domain-containing protein</fullName>
    </submittedName>
</protein>
<dbReference type="GO" id="GO:0010508">
    <property type="term" value="P:positive regulation of autophagy"/>
    <property type="evidence" value="ECO:0007669"/>
    <property type="project" value="TreeGrafter"/>
</dbReference>
<dbReference type="GO" id="GO:1904262">
    <property type="term" value="P:negative regulation of TORC1 signaling"/>
    <property type="evidence" value="ECO:0007669"/>
    <property type="project" value="TreeGrafter"/>
</dbReference>
<dbReference type="AlphaFoldDB" id="A0A0N4UVG1"/>
<sequence>MQHKYDVIRGVKKYLKVGVEPPSLRSAPRLIMRSRSTISDGQPYEFDIGRFSPGSASSSFYSMQEERAPKRRSSEKFTLRAFLFVKGDKKFGNIVCDCATSSKAVKGLREGDVLHVNPLDEGRSFYIKHTTEDHDAGTYREHRIYIEKSIANYFGVPQNSVVEVSIVDRRDVALDSIELSFKERYMSRADMWRYRNCLVDNCLFKNKKLEWLGVPTTVTDQWFKGEMVESGYVSEDTRVVFRSSSSLVSVYVQISSEMWDMDVYGDLYFEKCVNGFLPELFERWKHYHCAHYVSFIVCSRWYVTEELLTEHMKTSFSKDHRNRYYKDFYRLLVQNEHYDDWRPVLSKLLNIRKTDLALNVRRYSGGKFYTLLRGSSDSKVCREQSGNEHHEKKINGVASKYSVSHVLVLLDFVDSWRLSALDLSNRTLLNLALNETILSMLSFLVKQECSGSAPLAQISTAADGNFLQLLNLCMNSFEMYYKDRRFETTGRQIIYVTAGGGVFNVDRLMVNFTKQRLIDMGISLDIISLGEQPLHVVPLFVFQSLKEEIRVFLKSFLSFGLPGVCGFYEDYFIPHWMNYSYYQINRKSAVSVKFKPRITMPDRLLNDLKSGVVMETTDKAVKDFEEHDQLAFASLIEGAPTKAVFPKEDTEENHNKFSGCSGTSPKAPVFESERAVYGSHNPRMVQNDFQGRQKEIALRAGSLESIQDRVARSGVTSVMRSLINPFKPEEFSGTLFSNGVNRGIVGRIFIIFFAVRISANRRRWIHVFPVDKLGRAKLSHHYVAGKSIVHVEQIEEPSVNGKNAVGGFVDIATQKPITPQHSPVDLFIANSSYSYRVPGQGAGGKKFVWAWGSTGEEKWDPNVEIGIDWKSLVRSGLLPLTTDFFPDGRSLQMDYVIKEHQLPVEPETVREWFSESRKNISVEELRSFVFDQLICQRLQRGFQIILLKKKIIHSAIDASVNSEMVCKDIHFYKPRNAKERSRECFLSFSSTYHHLYLEGDIITVAQYTPKTAQFDEQSPDLERRTYDYCFQVPDINDYDCNSVV</sequence>
<gene>
    <name evidence="2" type="ORF">EVEC_LOCUS1136</name>
</gene>
<evidence type="ECO:0000313" key="3">
    <source>
        <dbReference type="Proteomes" id="UP000274131"/>
    </source>
</evidence>
<dbReference type="STRING" id="51028.A0A0N4UVG1"/>
<keyword evidence="3" id="KW-1185">Reference proteome</keyword>
<name>A0A0N4UVG1_ENTVE</name>
<dbReference type="Proteomes" id="UP000274131">
    <property type="component" value="Unassembled WGS sequence"/>
</dbReference>
<organism evidence="4">
    <name type="scientific">Enterobius vermicularis</name>
    <name type="common">Human pinworm</name>
    <dbReference type="NCBI Taxonomy" id="51028"/>
    <lineage>
        <taxon>Eukaryota</taxon>
        <taxon>Metazoa</taxon>
        <taxon>Ecdysozoa</taxon>
        <taxon>Nematoda</taxon>
        <taxon>Chromadorea</taxon>
        <taxon>Rhabditida</taxon>
        <taxon>Spirurina</taxon>
        <taxon>Oxyuridomorpha</taxon>
        <taxon>Oxyuroidea</taxon>
        <taxon>Oxyuridae</taxon>
        <taxon>Enterobius</taxon>
    </lineage>
</organism>
<dbReference type="GO" id="GO:0034198">
    <property type="term" value="P:cellular response to amino acid starvation"/>
    <property type="evidence" value="ECO:0007669"/>
    <property type="project" value="TreeGrafter"/>
</dbReference>
<dbReference type="WBParaSite" id="EVEC_0000142801-mRNA-1">
    <property type="protein sequence ID" value="EVEC_0000142801-mRNA-1"/>
    <property type="gene ID" value="EVEC_0000142801"/>
</dbReference>
<feature type="domain" description="Vacuolar membrane-associated protein Iml1 N-terminal" evidence="1">
    <location>
        <begin position="177"/>
        <end position="348"/>
    </location>
</feature>
<evidence type="ECO:0000313" key="2">
    <source>
        <dbReference type="EMBL" id="VDD85993.1"/>
    </source>
</evidence>
<dbReference type="GO" id="GO:0005765">
    <property type="term" value="C:lysosomal membrane"/>
    <property type="evidence" value="ECO:0007669"/>
    <property type="project" value="TreeGrafter"/>
</dbReference>
<evidence type="ECO:0000259" key="1">
    <source>
        <dbReference type="Pfam" id="PF12257"/>
    </source>
</evidence>
<evidence type="ECO:0000313" key="4">
    <source>
        <dbReference type="WBParaSite" id="EVEC_0000142801-mRNA-1"/>
    </source>
</evidence>
<dbReference type="GO" id="GO:1990130">
    <property type="term" value="C:GATOR1 complex"/>
    <property type="evidence" value="ECO:0007669"/>
    <property type="project" value="TreeGrafter"/>
</dbReference>
<dbReference type="InterPro" id="IPR027244">
    <property type="entry name" value="IML1"/>
</dbReference>